<dbReference type="RefSeq" id="WP_120011279.1">
    <property type="nucleotide sequence ID" value="NZ_CP032482.1"/>
</dbReference>
<keyword evidence="9 19" id="KW-0441">Lipid A biosynthesis</keyword>
<comment type="catalytic activity">
    <reaction evidence="18 19">
        <text>4-amino-4-deoxy-alpha-L-arabinopyranosyl di-trans,octa-cis-undecaprenyl phosphate + lipid IVA = lipid IIA + di-trans,octa-cis-undecaprenyl phosphate.</text>
        <dbReference type="EC" id="2.4.2.43"/>
    </reaction>
</comment>
<evidence type="ECO:0000256" key="5">
    <source>
        <dbReference type="ARBA" id="ARBA00015532"/>
    </source>
</evidence>
<dbReference type="Proteomes" id="UP000265864">
    <property type="component" value="Chromosome"/>
</dbReference>
<evidence type="ECO:0000256" key="6">
    <source>
        <dbReference type="ARBA" id="ARBA00022475"/>
    </source>
</evidence>
<evidence type="ECO:0000259" key="20">
    <source>
        <dbReference type="Pfam" id="PF02366"/>
    </source>
</evidence>
<dbReference type="GO" id="GO:0000030">
    <property type="term" value="F:mannosyltransferase activity"/>
    <property type="evidence" value="ECO:0007669"/>
    <property type="project" value="InterPro"/>
</dbReference>
<evidence type="ECO:0000256" key="19">
    <source>
        <dbReference type="HAMAP-Rule" id="MF_01165"/>
    </source>
</evidence>
<keyword evidence="10 19" id="KW-0328">Glycosyltransferase</keyword>
<feature type="transmembrane region" description="Helical" evidence="19">
    <location>
        <begin position="386"/>
        <end position="404"/>
    </location>
</feature>
<comment type="pathway">
    <text evidence="2 19">Lipopolysaccharide metabolism; 4-amino-4-deoxy-beta-L-arabinose-lipid A biosynthesis.</text>
</comment>
<evidence type="ECO:0000256" key="16">
    <source>
        <dbReference type="ARBA" id="ARBA00023136"/>
    </source>
</evidence>
<dbReference type="AlphaFoldDB" id="A0A8D4SNC4"/>
<feature type="transmembrane region" description="Helical" evidence="19">
    <location>
        <begin position="115"/>
        <end position="136"/>
    </location>
</feature>
<sequence length="554" mass="62435">MRLLKGSGAALLALFFALVYLLPINSRLLWQPDETRYAEISREMLQRGDWVVPHLLGIRYFEKPIAGYWFNNISQWIFGDTNFAVRFGSIFSTALSAVLVYWLATLLWRNRSTSFLAALIYLSMLLVFSIGSYAVLDPMISLWLTASMVCFYLTLRAETAKQKAGAYLLLGLTCGMGFMTKGFLALAVPVISVLPIVIQQKRVKELIVFGPIAIVGAIILSLPWALAIAQREPDFWRYFFWVEHIQRFAEKDAQHKAPIWYYLPILCLGVLPWLGLLPGALLKGWRERVARPELFFLLSWVLMPLLFFSVAKGKLPTYILPCMAPLSLLMAAYATDCAEKMRMRALKINAAINLGFGLICAVAILIIGMGLVAHLVAYEPHEHQKVVLATIAFAGWGIVGFVTLRNNARHWRWAAACPLLFIVLVGYLIPQQVIDSKQPQNFIRSNFVELNSSRYVATDSVGVAAGLAWELKRSDILMFSEKGELAYGLNYADSESHYINGRNFNDWLAEARKLGDVSLVVQLSRDEKIPDTLPAADKVNLMNRLVLLWYKKTP</sequence>
<feature type="transmembrane region" description="Helical" evidence="19">
    <location>
        <begin position="294"/>
        <end position="311"/>
    </location>
</feature>
<evidence type="ECO:0000256" key="10">
    <source>
        <dbReference type="ARBA" id="ARBA00022676"/>
    </source>
</evidence>
<reference evidence="21 22" key="1">
    <citation type="submission" date="2018-09" db="EMBL/GenBank/DDBJ databases">
        <title>Yersinia kristensenii subsp. rochesterensis subsp. nov., Isolated from Human Feces.</title>
        <authorList>
            <person name="Cunningham S.A."/>
            <person name="Jeraldo P."/>
            <person name="Patel R."/>
        </authorList>
    </citation>
    <scope>NUCLEOTIDE SEQUENCE [LARGE SCALE GENOMIC DNA]</scope>
    <source>
        <strain evidence="21 22">ATCC BAA-2637</strain>
    </source>
</reference>
<evidence type="ECO:0000256" key="9">
    <source>
        <dbReference type="ARBA" id="ARBA00022556"/>
    </source>
</evidence>
<keyword evidence="8" id="KW-0997">Cell inner membrane</keyword>
<dbReference type="InterPro" id="IPR050297">
    <property type="entry name" value="LipidA_mod_glycosyltrf_83"/>
</dbReference>
<dbReference type="UniPathway" id="UPA00037"/>
<evidence type="ECO:0000256" key="17">
    <source>
        <dbReference type="ARBA" id="ARBA00025446"/>
    </source>
</evidence>
<accession>A0A8D4SNC4</accession>
<dbReference type="InterPro" id="IPR022839">
    <property type="entry name" value="ArnT"/>
</dbReference>
<dbReference type="GO" id="GO:0009245">
    <property type="term" value="P:lipid A biosynthetic process"/>
    <property type="evidence" value="ECO:0007669"/>
    <property type="project" value="UniProtKB-UniRule"/>
</dbReference>
<comment type="function">
    <text evidence="17 19">Catalyzes the transfer of the L-Ara4N moiety of the glycolipid undecaprenyl phosphate-alpha-L-Ara4N to lipid A. The modified arabinose is attached to lipid A and is required for resistance to polymyxin and cationic antimicrobial peptides.</text>
</comment>
<dbReference type="Pfam" id="PF02366">
    <property type="entry name" value="PMT"/>
    <property type="match status" value="1"/>
</dbReference>
<keyword evidence="15 19" id="KW-0443">Lipid metabolism</keyword>
<evidence type="ECO:0000256" key="8">
    <source>
        <dbReference type="ARBA" id="ARBA00022519"/>
    </source>
</evidence>
<feature type="transmembrane region" description="Helical" evidence="19">
    <location>
        <begin position="166"/>
        <end position="194"/>
    </location>
</feature>
<keyword evidence="7 19" id="KW-0444">Lipid biosynthesis</keyword>
<evidence type="ECO:0000256" key="2">
    <source>
        <dbReference type="ARBA" id="ARBA00005200"/>
    </source>
</evidence>
<evidence type="ECO:0000256" key="18">
    <source>
        <dbReference type="ARBA" id="ARBA00034054"/>
    </source>
</evidence>
<evidence type="ECO:0000256" key="1">
    <source>
        <dbReference type="ARBA" id="ARBA00004429"/>
    </source>
</evidence>
<evidence type="ECO:0000256" key="15">
    <source>
        <dbReference type="ARBA" id="ARBA00023098"/>
    </source>
</evidence>
<protein>
    <recommendedName>
        <fullName evidence="5 19">Undecaprenyl phosphate-alpha-4-amino-4-deoxy-L-arabinose arabinosyl transferase</fullName>
        <ecNumber evidence="4 19">2.4.2.43</ecNumber>
    </recommendedName>
    <alternativeName>
        <fullName evidence="19">4-amino-4-deoxy-L-arabinose lipid A transferase</fullName>
    </alternativeName>
    <alternativeName>
        <fullName evidence="19">Lipid IV(A) 4-amino-4-deoxy-L-arabinosyltransferase</fullName>
    </alternativeName>
    <alternativeName>
        <fullName evidence="19">Undecaprenyl phosphate-alpha-L-Ara4N transferase</fullName>
    </alternativeName>
</protein>
<comment type="similarity">
    <text evidence="3 19">Belongs to the glycosyltransferase 83 family.</text>
</comment>
<evidence type="ECO:0000313" key="21">
    <source>
        <dbReference type="EMBL" id="AYD44219.1"/>
    </source>
</evidence>
<dbReference type="PANTHER" id="PTHR33908:SF3">
    <property type="entry name" value="UNDECAPRENYL PHOSPHATE-ALPHA-4-AMINO-4-DEOXY-L-ARABINOSE ARABINOSYL TRANSFERASE"/>
    <property type="match status" value="1"/>
</dbReference>
<dbReference type="GO" id="GO:0103015">
    <property type="term" value="F:4-amino-4-deoxy-L-arabinose transferase activity"/>
    <property type="evidence" value="ECO:0007669"/>
    <property type="project" value="UniProtKB-EC"/>
</dbReference>
<feature type="transmembrane region" description="Helical" evidence="19">
    <location>
        <begin position="259"/>
        <end position="282"/>
    </location>
</feature>
<evidence type="ECO:0000256" key="4">
    <source>
        <dbReference type="ARBA" id="ARBA00012056"/>
    </source>
</evidence>
<feature type="transmembrane region" description="Helical" evidence="19">
    <location>
        <begin position="350"/>
        <end position="374"/>
    </location>
</feature>
<keyword evidence="16 19" id="KW-0472">Membrane</keyword>
<dbReference type="EC" id="2.4.2.43" evidence="4 19"/>
<dbReference type="PANTHER" id="PTHR33908">
    <property type="entry name" value="MANNOSYLTRANSFERASE YKCB-RELATED"/>
    <property type="match status" value="1"/>
</dbReference>
<dbReference type="InterPro" id="IPR003342">
    <property type="entry name" value="ArnT-like_N"/>
</dbReference>
<dbReference type="GO" id="GO:0010041">
    <property type="term" value="P:response to iron(III) ion"/>
    <property type="evidence" value="ECO:0007669"/>
    <property type="project" value="TreeGrafter"/>
</dbReference>
<name>A0A8D4SNC4_9GAMM</name>
<gene>
    <name evidence="19" type="primary">arnT</name>
    <name evidence="21" type="ORF">DXZ79_11250</name>
</gene>
<evidence type="ECO:0000256" key="11">
    <source>
        <dbReference type="ARBA" id="ARBA00022679"/>
    </source>
</evidence>
<dbReference type="HAMAP" id="MF_01165">
    <property type="entry name" value="ArnT_transfer"/>
    <property type="match status" value="1"/>
</dbReference>
<comment type="subcellular location">
    <subcellularLocation>
        <location evidence="1">Cell inner membrane</location>
        <topology evidence="1">Multi-pass membrane protein</topology>
    </subcellularLocation>
    <subcellularLocation>
        <location evidence="19">Cell membrane</location>
        <topology evidence="19">Multi-pass membrane protein</topology>
    </subcellularLocation>
</comment>
<evidence type="ECO:0000313" key="22">
    <source>
        <dbReference type="Proteomes" id="UP000265864"/>
    </source>
</evidence>
<feature type="transmembrane region" description="Helical" evidence="19">
    <location>
        <begin position="317"/>
        <end position="338"/>
    </location>
</feature>
<proteinExistence type="inferred from homology"/>
<keyword evidence="14 19" id="KW-1133">Transmembrane helix</keyword>
<dbReference type="NCBIfam" id="NF009784">
    <property type="entry name" value="PRK13279.1"/>
    <property type="match status" value="1"/>
</dbReference>
<dbReference type="GO" id="GO:0005886">
    <property type="term" value="C:plasma membrane"/>
    <property type="evidence" value="ECO:0007669"/>
    <property type="project" value="UniProtKB-SubCell"/>
</dbReference>
<feature type="transmembrane region" description="Helical" evidence="19">
    <location>
        <begin position="206"/>
        <end position="229"/>
    </location>
</feature>
<evidence type="ECO:0000256" key="3">
    <source>
        <dbReference type="ARBA" id="ARBA00010814"/>
    </source>
</evidence>
<dbReference type="GeneID" id="82551338"/>
<organism evidence="21 22">
    <name type="scientific">Yersinia rochesterensis</name>
    <dbReference type="NCBI Taxonomy" id="1604335"/>
    <lineage>
        <taxon>Bacteria</taxon>
        <taxon>Pseudomonadati</taxon>
        <taxon>Pseudomonadota</taxon>
        <taxon>Gammaproteobacteria</taxon>
        <taxon>Enterobacterales</taxon>
        <taxon>Yersiniaceae</taxon>
        <taxon>Yersinia</taxon>
    </lineage>
</organism>
<evidence type="ECO:0000256" key="12">
    <source>
        <dbReference type="ARBA" id="ARBA00022692"/>
    </source>
</evidence>
<feature type="domain" description="ArnT-like N-terminal" evidence="20">
    <location>
        <begin position="11"/>
        <end position="239"/>
    </location>
</feature>
<feature type="transmembrane region" description="Helical" evidence="19">
    <location>
        <begin position="83"/>
        <end position="103"/>
    </location>
</feature>
<evidence type="ECO:0000256" key="7">
    <source>
        <dbReference type="ARBA" id="ARBA00022516"/>
    </source>
</evidence>
<dbReference type="GO" id="GO:0006493">
    <property type="term" value="P:protein O-linked glycosylation"/>
    <property type="evidence" value="ECO:0007669"/>
    <property type="project" value="InterPro"/>
</dbReference>
<dbReference type="EMBL" id="CP032482">
    <property type="protein sequence ID" value="AYD44219.1"/>
    <property type="molecule type" value="Genomic_DNA"/>
</dbReference>
<keyword evidence="12 19" id="KW-0812">Transmembrane</keyword>
<evidence type="ECO:0000256" key="14">
    <source>
        <dbReference type="ARBA" id="ARBA00022989"/>
    </source>
</evidence>
<dbReference type="GO" id="GO:0009103">
    <property type="term" value="P:lipopolysaccharide biosynthetic process"/>
    <property type="evidence" value="ECO:0007669"/>
    <property type="project" value="UniProtKB-KW"/>
</dbReference>
<keyword evidence="11 19" id="KW-0808">Transferase</keyword>
<keyword evidence="6 19" id="KW-1003">Cell membrane</keyword>
<evidence type="ECO:0000256" key="13">
    <source>
        <dbReference type="ARBA" id="ARBA00022985"/>
    </source>
</evidence>
<feature type="transmembrane region" description="Helical" evidence="19">
    <location>
        <begin position="411"/>
        <end position="429"/>
    </location>
</feature>
<keyword evidence="13 19" id="KW-0448">Lipopolysaccharide biosynthesis</keyword>